<evidence type="ECO:0000313" key="1">
    <source>
        <dbReference type="EMBL" id="ATB36462.1"/>
    </source>
</evidence>
<name>A0A250IZ01_9BACT</name>
<dbReference type="Proteomes" id="UP000217257">
    <property type="component" value="Chromosome"/>
</dbReference>
<dbReference type="RefSeq" id="WP_095984926.1">
    <property type="nucleotide sequence ID" value="NZ_CP022098.1"/>
</dbReference>
<evidence type="ECO:0000313" key="2">
    <source>
        <dbReference type="Proteomes" id="UP000217257"/>
    </source>
</evidence>
<protein>
    <submittedName>
        <fullName evidence="1">Uncharacterized protein</fullName>
    </submittedName>
</protein>
<gene>
    <name evidence="1" type="ORF">CYFUS_001877</name>
</gene>
<accession>A0A250IZ01</accession>
<dbReference type="EMBL" id="CP022098">
    <property type="protein sequence ID" value="ATB36462.1"/>
    <property type="molecule type" value="Genomic_DNA"/>
</dbReference>
<proteinExistence type="predicted"/>
<dbReference type="AlphaFoldDB" id="A0A250IZ01"/>
<reference evidence="1 2" key="1">
    <citation type="submission" date="2017-06" db="EMBL/GenBank/DDBJ databases">
        <title>Sequencing and comparative analysis of myxobacterial genomes.</title>
        <authorList>
            <person name="Rupp O."/>
            <person name="Goesmann A."/>
            <person name="Sogaard-Andersen L."/>
        </authorList>
    </citation>
    <scope>NUCLEOTIDE SEQUENCE [LARGE SCALE GENOMIC DNA]</scope>
    <source>
        <strain evidence="1 2">DSM 52655</strain>
    </source>
</reference>
<dbReference type="KEGG" id="cfus:CYFUS_001877"/>
<sequence>MHLGRVDTDFNGLVLFDPSALRQHYGGRIREGTDLFTRYVSTEEGDEVLSKGLIVPVLAIDDAGYDVAVHLSSEPYAPPGEVLVENGKYALRVVEQLVVADLLVLKEWSNKFESWKDTGIHPGIYAVTVRGFRVMATKGRKRQIVHAGYEFVLEPKRKLPKVSADTGKDMKVLRLD</sequence>
<organism evidence="1 2">
    <name type="scientific">Cystobacter fuscus</name>
    <dbReference type="NCBI Taxonomy" id="43"/>
    <lineage>
        <taxon>Bacteria</taxon>
        <taxon>Pseudomonadati</taxon>
        <taxon>Myxococcota</taxon>
        <taxon>Myxococcia</taxon>
        <taxon>Myxococcales</taxon>
        <taxon>Cystobacterineae</taxon>
        <taxon>Archangiaceae</taxon>
        <taxon>Cystobacter</taxon>
    </lineage>
</organism>